<protein>
    <submittedName>
        <fullName evidence="1">Uncharacterized protein</fullName>
    </submittedName>
</protein>
<proteinExistence type="predicted"/>
<accession>A0A8B9P0S6</accession>
<keyword evidence="2" id="KW-1185">Reference proteome</keyword>
<evidence type="ECO:0000313" key="1">
    <source>
        <dbReference type="Ensembl" id="ENSAOWP00000005074.1"/>
    </source>
</evidence>
<dbReference type="AlphaFoldDB" id="A0A8B9P0S6"/>
<dbReference type="Ensembl" id="ENSAOWT00000005782.1">
    <property type="protein sequence ID" value="ENSAOWP00000005074.1"/>
    <property type="gene ID" value="ENSAOWG00000003506.1"/>
</dbReference>
<reference evidence="1" key="1">
    <citation type="submission" date="2025-08" db="UniProtKB">
        <authorList>
            <consortium name="Ensembl"/>
        </authorList>
    </citation>
    <scope>IDENTIFICATION</scope>
</reference>
<evidence type="ECO:0000313" key="2">
    <source>
        <dbReference type="Proteomes" id="UP000694424"/>
    </source>
</evidence>
<reference evidence="1" key="2">
    <citation type="submission" date="2025-09" db="UniProtKB">
        <authorList>
            <consortium name="Ensembl"/>
        </authorList>
    </citation>
    <scope>IDENTIFICATION</scope>
</reference>
<name>A0A8B9P0S6_APTOW</name>
<organism evidence="1 2">
    <name type="scientific">Apteryx owenii</name>
    <name type="common">Little spotted kiwi</name>
    <dbReference type="NCBI Taxonomy" id="8824"/>
    <lineage>
        <taxon>Eukaryota</taxon>
        <taxon>Metazoa</taxon>
        <taxon>Chordata</taxon>
        <taxon>Craniata</taxon>
        <taxon>Vertebrata</taxon>
        <taxon>Euteleostomi</taxon>
        <taxon>Archelosauria</taxon>
        <taxon>Archosauria</taxon>
        <taxon>Dinosauria</taxon>
        <taxon>Saurischia</taxon>
        <taxon>Theropoda</taxon>
        <taxon>Coelurosauria</taxon>
        <taxon>Aves</taxon>
        <taxon>Palaeognathae</taxon>
        <taxon>Apterygiformes</taxon>
        <taxon>Apterygidae</taxon>
        <taxon>Apteryx</taxon>
    </lineage>
</organism>
<sequence length="106" mass="11546">GCTESTRTWVANASSPPQPHVPCSTAPEKSCWGCPTCAGHMCIRRGDVTWKFGDCPARSLPRMYAPTPAQYTQIYVCINNYACVPVLWEIPAVFPAPISGTNIDKT</sequence>
<dbReference type="Proteomes" id="UP000694424">
    <property type="component" value="Unplaced"/>
</dbReference>